<name>A0ABR9P665_9ACTN</name>
<dbReference type="PANTHER" id="PTHR33164">
    <property type="entry name" value="TRANSCRIPTIONAL REGULATOR, MARR FAMILY"/>
    <property type="match status" value="1"/>
</dbReference>
<feature type="domain" description="HTH marR-type" evidence="4">
    <location>
        <begin position="5"/>
        <end position="143"/>
    </location>
</feature>
<keyword evidence="6" id="KW-1185">Reference proteome</keyword>
<evidence type="ECO:0000256" key="1">
    <source>
        <dbReference type="ARBA" id="ARBA00023015"/>
    </source>
</evidence>
<dbReference type="InterPro" id="IPR036390">
    <property type="entry name" value="WH_DNA-bd_sf"/>
</dbReference>
<dbReference type="SMART" id="SM00347">
    <property type="entry name" value="HTH_MARR"/>
    <property type="match status" value="1"/>
</dbReference>
<evidence type="ECO:0000313" key="6">
    <source>
        <dbReference type="Proteomes" id="UP000806528"/>
    </source>
</evidence>
<dbReference type="EMBL" id="JADBGI010000008">
    <property type="protein sequence ID" value="MBE2999332.1"/>
    <property type="molecule type" value="Genomic_DNA"/>
</dbReference>
<dbReference type="InterPro" id="IPR036388">
    <property type="entry name" value="WH-like_DNA-bd_sf"/>
</dbReference>
<keyword evidence="2" id="KW-0238">DNA-binding</keyword>
<proteinExistence type="predicted"/>
<organism evidence="5 6">
    <name type="scientific">Nocardiopsis coralli</name>
    <dbReference type="NCBI Taxonomy" id="2772213"/>
    <lineage>
        <taxon>Bacteria</taxon>
        <taxon>Bacillati</taxon>
        <taxon>Actinomycetota</taxon>
        <taxon>Actinomycetes</taxon>
        <taxon>Streptosporangiales</taxon>
        <taxon>Nocardiopsidaceae</taxon>
        <taxon>Nocardiopsis</taxon>
    </lineage>
</organism>
<evidence type="ECO:0000256" key="2">
    <source>
        <dbReference type="ARBA" id="ARBA00023125"/>
    </source>
</evidence>
<evidence type="ECO:0000256" key="3">
    <source>
        <dbReference type="ARBA" id="ARBA00023163"/>
    </source>
</evidence>
<accession>A0ABR9P665</accession>
<dbReference type="InterPro" id="IPR000835">
    <property type="entry name" value="HTH_MarR-typ"/>
</dbReference>
<evidence type="ECO:0000259" key="4">
    <source>
        <dbReference type="PROSITE" id="PS50995"/>
    </source>
</evidence>
<sequence length="159" mass="17657">MSSESQEQTQQTARAASAVTEVIEVLWGRGREVATSPVSPSQLKVLFILEDEDGVNLRTVTERLGSTPPSVSRLCDRLEAVGFVNRTASPSSRRELRLWLTDEGRSFLHDLRGRREKELHTVIARMPPRKRAMLLEGLTAFQEAAAQAEDAGVRDSRTA</sequence>
<evidence type="ECO:0000313" key="5">
    <source>
        <dbReference type="EMBL" id="MBE2999332.1"/>
    </source>
</evidence>
<dbReference type="SUPFAM" id="SSF46785">
    <property type="entry name" value="Winged helix' DNA-binding domain"/>
    <property type="match status" value="1"/>
</dbReference>
<dbReference type="Gene3D" id="1.10.10.10">
    <property type="entry name" value="Winged helix-like DNA-binding domain superfamily/Winged helix DNA-binding domain"/>
    <property type="match status" value="1"/>
</dbReference>
<dbReference type="InterPro" id="IPR039422">
    <property type="entry name" value="MarR/SlyA-like"/>
</dbReference>
<comment type="caution">
    <text evidence="5">The sequence shown here is derived from an EMBL/GenBank/DDBJ whole genome shotgun (WGS) entry which is preliminary data.</text>
</comment>
<protein>
    <submittedName>
        <fullName evidence="5">MarR family transcriptional regulator</fullName>
    </submittedName>
</protein>
<dbReference type="PRINTS" id="PR00598">
    <property type="entry name" value="HTHMARR"/>
</dbReference>
<dbReference type="InterPro" id="IPR023187">
    <property type="entry name" value="Tscrpt_reg_MarR-type_CS"/>
</dbReference>
<gene>
    <name evidence="5" type="ORF">IDM40_11530</name>
</gene>
<dbReference type="PROSITE" id="PS50995">
    <property type="entry name" value="HTH_MARR_2"/>
    <property type="match status" value="1"/>
</dbReference>
<dbReference type="PANTHER" id="PTHR33164:SF103">
    <property type="entry name" value="REGULATORY PROTEIN MARR"/>
    <property type="match status" value="1"/>
</dbReference>
<dbReference type="Pfam" id="PF01047">
    <property type="entry name" value="MarR"/>
    <property type="match status" value="1"/>
</dbReference>
<dbReference type="Proteomes" id="UP000806528">
    <property type="component" value="Unassembled WGS sequence"/>
</dbReference>
<reference evidence="5 6" key="1">
    <citation type="submission" date="2020-09" db="EMBL/GenBank/DDBJ databases">
        <title>Diversity and distribution of actinomycetes associated with coral in the coast of Hainan.</title>
        <authorList>
            <person name="Li F."/>
        </authorList>
    </citation>
    <scope>NUCLEOTIDE SEQUENCE [LARGE SCALE GENOMIC DNA]</scope>
    <source>
        <strain evidence="5 6">HNM0947</strain>
    </source>
</reference>
<keyword evidence="1" id="KW-0805">Transcription regulation</keyword>
<dbReference type="PROSITE" id="PS01117">
    <property type="entry name" value="HTH_MARR_1"/>
    <property type="match status" value="1"/>
</dbReference>
<keyword evidence="3" id="KW-0804">Transcription</keyword>
<dbReference type="RefSeq" id="WP_193121951.1">
    <property type="nucleotide sequence ID" value="NZ_JADBGI010000008.1"/>
</dbReference>